<dbReference type="AlphaFoldDB" id="A0A2Z4FKW9"/>
<keyword evidence="2" id="KW-1185">Reference proteome</keyword>
<name>A0A2Z4FKW9_9DELT</name>
<sequence>MKKQLLLIAIFAMATFAFSSSAFAQGDRAPNNALKAGQHSLSFSVPGGGNPYAGGAFGYWMMLTPNVNLGLNVGLGLDPRDGFTDSGEETTDFYWNLLLAPTLKYYPSTRGNVAMFYFGQLNLGLGGGAGEFDDPGFGIAGGLGAEWFPTTRFSISGQAGLGIDIVRPNQKPFGVGTFTSALAANIYF</sequence>
<organism evidence="1 2">
    <name type="scientific">Bradymonas sediminis</name>
    <dbReference type="NCBI Taxonomy" id="1548548"/>
    <lineage>
        <taxon>Bacteria</taxon>
        <taxon>Deltaproteobacteria</taxon>
        <taxon>Bradymonadales</taxon>
        <taxon>Bradymonadaceae</taxon>
        <taxon>Bradymonas</taxon>
    </lineage>
</organism>
<dbReference type="Proteomes" id="UP000249799">
    <property type="component" value="Chromosome"/>
</dbReference>
<dbReference type="EMBL" id="CP030032">
    <property type="protein sequence ID" value="AWV89542.1"/>
    <property type="molecule type" value="Genomic_DNA"/>
</dbReference>
<evidence type="ECO:0000313" key="2">
    <source>
        <dbReference type="Proteomes" id="UP000249799"/>
    </source>
</evidence>
<dbReference type="RefSeq" id="WP_111334272.1">
    <property type="nucleotide sequence ID" value="NZ_CP030032.1"/>
</dbReference>
<reference evidence="1 2" key="1">
    <citation type="submission" date="2018-06" db="EMBL/GenBank/DDBJ databases">
        <title>Lujinxingia sediminis gen. nov. sp. nov., a new facultative anaerobic member of the class Deltaproteobacteria, and proposal of Lujinxingaceae fam. nov.</title>
        <authorList>
            <person name="Guo L.-Y."/>
            <person name="Li C.-M."/>
            <person name="Wang S."/>
            <person name="Du Z.-J."/>
        </authorList>
    </citation>
    <scope>NUCLEOTIDE SEQUENCE [LARGE SCALE GENOMIC DNA]</scope>
    <source>
        <strain evidence="1 2">FA350</strain>
    </source>
</reference>
<evidence type="ECO:0000313" key="1">
    <source>
        <dbReference type="EMBL" id="AWV89542.1"/>
    </source>
</evidence>
<dbReference type="OrthoDB" id="10011104at2"/>
<protein>
    <submittedName>
        <fullName evidence="1">Uncharacterized protein</fullName>
    </submittedName>
</protein>
<accession>A0A2Z4FKW9</accession>
<gene>
    <name evidence="1" type="ORF">DN745_09385</name>
</gene>
<proteinExistence type="predicted"/>
<dbReference type="KEGG" id="bsed:DN745_09385"/>